<name>A0A1H2EQ73_9BACT</name>
<evidence type="ECO:0000313" key="2">
    <source>
        <dbReference type="Proteomes" id="UP000199608"/>
    </source>
</evidence>
<dbReference type="AlphaFoldDB" id="A0A1H2EQ73"/>
<protein>
    <submittedName>
        <fullName evidence="1">TIGR03790 family protein</fullName>
    </submittedName>
</protein>
<sequence>MNKFYFFLTLFVVASCIIPVYAIEPDEILVLANKNAAKSNGLAAYYMDKRKIPEKNLLQLWVTDKEYISRKNYDKKVVVPVRQHLEKEENRQIRCIVSMFGLPLKIGPKGLSHAEKLQLAELDDQKETILKQIDKKQFPDEELEKTLKKQLSNIRNQIKQFKQRTDSSASFDSELALVKTDDYNLNMWIPNPYFLGFKHQKFHTRRWDVLITSRLDGPSARIVKRIIDDGISAEKEGLKGRAYFDARWKNSEKKKASGYGFYDKSIHRAADFLEKEKIIHVTKDDKKDLFQPGDCPEAALYCGWYRLANYLDAFDWQPGSVGYHIASQECQSLRSGKYWCVKMLEDGICATIGPVDEPYVQAFAVPEIFFKYLTEGYLTLAEAYFISLPYLSWKMVLVGDPLYRVNMKNRASPQ</sequence>
<dbReference type="Proteomes" id="UP000199608">
    <property type="component" value="Unassembled WGS sequence"/>
</dbReference>
<gene>
    <name evidence="1" type="ORF">SAMN04487931_103280</name>
</gene>
<dbReference type="InterPro" id="IPR022265">
    <property type="entry name" value="CHP03790"/>
</dbReference>
<reference evidence="2" key="1">
    <citation type="submission" date="2016-10" db="EMBL/GenBank/DDBJ databases">
        <authorList>
            <person name="Varghese N."/>
            <person name="Submissions S."/>
        </authorList>
    </citation>
    <scope>NUCLEOTIDE SEQUENCE [LARGE SCALE GENOMIC DNA]</scope>
    <source>
        <strain evidence="2">DSM 3384</strain>
    </source>
</reference>
<evidence type="ECO:0000313" key="1">
    <source>
        <dbReference type="EMBL" id="SDT97179.1"/>
    </source>
</evidence>
<organism evidence="1 2">
    <name type="scientific">Desulfobacula phenolica</name>
    <dbReference type="NCBI Taxonomy" id="90732"/>
    <lineage>
        <taxon>Bacteria</taxon>
        <taxon>Pseudomonadati</taxon>
        <taxon>Thermodesulfobacteriota</taxon>
        <taxon>Desulfobacteria</taxon>
        <taxon>Desulfobacterales</taxon>
        <taxon>Desulfobacteraceae</taxon>
        <taxon>Desulfobacula</taxon>
    </lineage>
</organism>
<proteinExistence type="predicted"/>
<keyword evidence="2" id="KW-1185">Reference proteome</keyword>
<dbReference type="NCBIfam" id="TIGR03790">
    <property type="entry name" value="TIGR03790 family protein"/>
    <property type="match status" value="1"/>
</dbReference>
<dbReference type="RefSeq" id="WP_092231748.1">
    <property type="nucleotide sequence ID" value="NZ_FNLL01000003.1"/>
</dbReference>
<dbReference type="PROSITE" id="PS51257">
    <property type="entry name" value="PROKAR_LIPOPROTEIN"/>
    <property type="match status" value="1"/>
</dbReference>
<accession>A0A1H2EQ73</accession>
<dbReference type="EMBL" id="FNLL01000003">
    <property type="protein sequence ID" value="SDT97179.1"/>
    <property type="molecule type" value="Genomic_DNA"/>
</dbReference>